<reference evidence="2 3" key="1">
    <citation type="journal article" date="2013" name="Sci. Rep.">
        <title>Extraordinary expansion of a Sorangium cellulosum genome from an alkaline milieu.</title>
        <authorList>
            <person name="Han K."/>
            <person name="Li Z.F."/>
            <person name="Peng R."/>
            <person name="Zhu L.P."/>
            <person name="Zhou T."/>
            <person name="Wang L.G."/>
            <person name="Li S.G."/>
            <person name="Zhang X.B."/>
            <person name="Hu W."/>
            <person name="Wu Z.H."/>
            <person name="Qin N."/>
            <person name="Li Y.Z."/>
        </authorList>
    </citation>
    <scope>NUCLEOTIDE SEQUENCE [LARGE SCALE GENOMIC DNA]</scope>
    <source>
        <strain evidence="2 3">So0157-2</strain>
    </source>
</reference>
<proteinExistence type="predicted"/>
<evidence type="ECO:0000313" key="2">
    <source>
        <dbReference type="EMBL" id="AGP42299.1"/>
    </source>
</evidence>
<dbReference type="KEGG" id="scu:SCE1572_52055"/>
<dbReference type="AlphaFoldDB" id="S4YBR9"/>
<feature type="region of interest" description="Disordered" evidence="1">
    <location>
        <begin position="1"/>
        <end position="26"/>
    </location>
</feature>
<protein>
    <submittedName>
        <fullName evidence="2">Uncharacterized protein</fullName>
    </submittedName>
</protein>
<organism evidence="2 3">
    <name type="scientific">Sorangium cellulosum So0157-2</name>
    <dbReference type="NCBI Taxonomy" id="1254432"/>
    <lineage>
        <taxon>Bacteria</taxon>
        <taxon>Pseudomonadati</taxon>
        <taxon>Myxococcota</taxon>
        <taxon>Polyangia</taxon>
        <taxon>Polyangiales</taxon>
        <taxon>Polyangiaceae</taxon>
        <taxon>Sorangium</taxon>
    </lineage>
</organism>
<sequence>MLSSSERAQTEMEKGEETASWMEKRRVESDASVAVTIRVCGMVGSNRWQ</sequence>
<gene>
    <name evidence="2" type="ORF">SCE1572_52055</name>
</gene>
<dbReference type="STRING" id="1254432.SCE1572_52055"/>
<feature type="compositionally biased region" description="Basic and acidic residues" evidence="1">
    <location>
        <begin position="8"/>
        <end position="26"/>
    </location>
</feature>
<dbReference type="HOGENOM" id="CLU_3140780_0_0_7"/>
<dbReference type="EMBL" id="CP003969">
    <property type="protein sequence ID" value="AGP42299.1"/>
    <property type="molecule type" value="Genomic_DNA"/>
</dbReference>
<evidence type="ECO:0000313" key="3">
    <source>
        <dbReference type="Proteomes" id="UP000014803"/>
    </source>
</evidence>
<dbReference type="Proteomes" id="UP000014803">
    <property type="component" value="Chromosome"/>
</dbReference>
<accession>S4YBR9</accession>
<name>S4YBR9_SORCE</name>
<evidence type="ECO:0000256" key="1">
    <source>
        <dbReference type="SAM" id="MobiDB-lite"/>
    </source>
</evidence>